<keyword evidence="2" id="KW-1185">Reference proteome</keyword>
<sequence length="148" mass="16652">MACGAEVEKEVGEYVATVLEMHVPSPLLRLVPCVFCLCVTCLVESYKTAQEKLSATNINATYKHIFIRHSGFHDILIMLREASKATNKTVLRIFAKKDNKFISFMEHTNIHGIYVCTEAKGPTHKVKANLSKSLFGNTLVEPFYKTNK</sequence>
<dbReference type="EnsemblMetazoa" id="GAUT025354-RA">
    <property type="protein sequence ID" value="GAUT025354-PA"/>
    <property type="gene ID" value="GAUT025354"/>
</dbReference>
<reference evidence="1" key="1">
    <citation type="submission" date="2020-05" db="UniProtKB">
        <authorList>
            <consortium name="EnsemblMetazoa"/>
        </authorList>
    </citation>
    <scope>IDENTIFICATION</scope>
    <source>
        <strain evidence="1">TTRI</strain>
    </source>
</reference>
<dbReference type="Proteomes" id="UP000078200">
    <property type="component" value="Unassembled WGS sequence"/>
</dbReference>
<name>A0A1A9V492_GLOAU</name>
<evidence type="ECO:0000313" key="1">
    <source>
        <dbReference type="EnsemblMetazoa" id="GAUT025354-PA"/>
    </source>
</evidence>
<dbReference type="VEuPathDB" id="VectorBase:GAUT025354"/>
<accession>A0A1A9V492</accession>
<proteinExistence type="predicted"/>
<organism evidence="1 2">
    <name type="scientific">Glossina austeni</name>
    <name type="common">Savannah tsetse fly</name>
    <dbReference type="NCBI Taxonomy" id="7395"/>
    <lineage>
        <taxon>Eukaryota</taxon>
        <taxon>Metazoa</taxon>
        <taxon>Ecdysozoa</taxon>
        <taxon>Arthropoda</taxon>
        <taxon>Hexapoda</taxon>
        <taxon>Insecta</taxon>
        <taxon>Pterygota</taxon>
        <taxon>Neoptera</taxon>
        <taxon>Endopterygota</taxon>
        <taxon>Diptera</taxon>
        <taxon>Brachycera</taxon>
        <taxon>Muscomorpha</taxon>
        <taxon>Hippoboscoidea</taxon>
        <taxon>Glossinidae</taxon>
        <taxon>Glossina</taxon>
    </lineage>
</organism>
<evidence type="ECO:0000313" key="2">
    <source>
        <dbReference type="Proteomes" id="UP000078200"/>
    </source>
</evidence>
<protein>
    <submittedName>
        <fullName evidence="1">Uncharacterized protein</fullName>
    </submittedName>
</protein>
<dbReference type="AlphaFoldDB" id="A0A1A9V492"/>